<evidence type="ECO:0000313" key="2">
    <source>
        <dbReference type="EMBL" id="JAE08789.1"/>
    </source>
</evidence>
<name>A0A0A9FC40_ARUDO</name>
<organism evidence="2">
    <name type="scientific">Arundo donax</name>
    <name type="common">Giant reed</name>
    <name type="synonym">Donax arundinaceus</name>
    <dbReference type="NCBI Taxonomy" id="35708"/>
    <lineage>
        <taxon>Eukaryota</taxon>
        <taxon>Viridiplantae</taxon>
        <taxon>Streptophyta</taxon>
        <taxon>Embryophyta</taxon>
        <taxon>Tracheophyta</taxon>
        <taxon>Spermatophyta</taxon>
        <taxon>Magnoliopsida</taxon>
        <taxon>Liliopsida</taxon>
        <taxon>Poales</taxon>
        <taxon>Poaceae</taxon>
        <taxon>PACMAD clade</taxon>
        <taxon>Arundinoideae</taxon>
        <taxon>Arundineae</taxon>
        <taxon>Arundo</taxon>
    </lineage>
</organism>
<protein>
    <submittedName>
        <fullName evidence="2">Uncharacterized protein</fullName>
    </submittedName>
</protein>
<dbReference type="EMBL" id="GBRH01189107">
    <property type="protein sequence ID" value="JAE08789.1"/>
    <property type="molecule type" value="Transcribed_RNA"/>
</dbReference>
<reference evidence="2" key="1">
    <citation type="submission" date="2014-09" db="EMBL/GenBank/DDBJ databases">
        <authorList>
            <person name="Magalhaes I.L.F."/>
            <person name="Oliveira U."/>
            <person name="Santos F.R."/>
            <person name="Vidigal T.H.D.A."/>
            <person name="Brescovit A.D."/>
            <person name="Santos A.J."/>
        </authorList>
    </citation>
    <scope>NUCLEOTIDE SEQUENCE</scope>
    <source>
        <tissue evidence="2">Shoot tissue taken approximately 20 cm above the soil surface</tissue>
    </source>
</reference>
<evidence type="ECO:0000256" key="1">
    <source>
        <dbReference type="SAM" id="MobiDB-lite"/>
    </source>
</evidence>
<feature type="region of interest" description="Disordered" evidence="1">
    <location>
        <begin position="1"/>
        <end position="25"/>
    </location>
</feature>
<proteinExistence type="predicted"/>
<sequence>MVNNKQLSSMGRTTISIQTKNKINC</sequence>
<accession>A0A0A9FC40</accession>
<reference evidence="2" key="2">
    <citation type="journal article" date="2015" name="Data Brief">
        <title>Shoot transcriptome of the giant reed, Arundo donax.</title>
        <authorList>
            <person name="Barrero R.A."/>
            <person name="Guerrero F.D."/>
            <person name="Moolhuijzen P."/>
            <person name="Goolsby J.A."/>
            <person name="Tidwell J."/>
            <person name="Bellgard S.E."/>
            <person name="Bellgard M.I."/>
        </authorList>
    </citation>
    <scope>NUCLEOTIDE SEQUENCE</scope>
    <source>
        <tissue evidence="2">Shoot tissue taken approximately 20 cm above the soil surface</tissue>
    </source>
</reference>
<dbReference type="AlphaFoldDB" id="A0A0A9FC40"/>